<dbReference type="Pfam" id="PF00041">
    <property type="entry name" value="fn3"/>
    <property type="match status" value="1"/>
</dbReference>
<dbReference type="EMBL" id="JAFBMS010000015">
    <property type="protein sequence ID" value="KAG9346651.1"/>
    <property type="molecule type" value="Genomic_DNA"/>
</dbReference>
<dbReference type="PANTHER" id="PTHR24416:SF323">
    <property type="entry name" value="TYROSINE-PROTEIN KINASE RECEPTOR UFO"/>
    <property type="match status" value="1"/>
</dbReference>
<evidence type="ECO:0000313" key="31">
    <source>
        <dbReference type="Proteomes" id="UP000824540"/>
    </source>
</evidence>
<dbReference type="FunFam" id="2.10.50.10:FF:000001">
    <property type="entry name" value="Ephrin type-A receptor 5"/>
    <property type="match status" value="1"/>
</dbReference>
<evidence type="ECO:0000256" key="22">
    <source>
        <dbReference type="ARBA" id="ARBA00051243"/>
    </source>
</evidence>
<comment type="caution">
    <text evidence="30">The sequence shown here is derived from an EMBL/GenBank/DDBJ whole genome shotgun (WGS) entry which is preliminary data.</text>
</comment>
<keyword evidence="7" id="KW-0808">Transferase</keyword>
<dbReference type="InterPro" id="IPR020635">
    <property type="entry name" value="Tyr_kinase_cat_dom"/>
</dbReference>
<feature type="domain" description="Protein kinase" evidence="27">
    <location>
        <begin position="535"/>
        <end position="808"/>
    </location>
</feature>
<evidence type="ECO:0000256" key="18">
    <source>
        <dbReference type="ARBA" id="ARBA00023170"/>
    </source>
</evidence>
<dbReference type="SMART" id="SM00174">
    <property type="entry name" value="RHO"/>
    <property type="match status" value="1"/>
</dbReference>
<dbReference type="SUPFAM" id="SSF56112">
    <property type="entry name" value="Protein kinase-like (PK-like)"/>
    <property type="match status" value="1"/>
</dbReference>
<dbReference type="InterPro" id="IPR001245">
    <property type="entry name" value="Ser-Thr/Tyr_kinase_cat_dom"/>
</dbReference>
<evidence type="ECO:0000256" key="3">
    <source>
        <dbReference type="ARBA" id="ARBA00008171"/>
    </source>
</evidence>
<feature type="domain" description="Eph LBD" evidence="29">
    <location>
        <begin position="32"/>
        <end position="202"/>
    </location>
</feature>
<dbReference type="GO" id="GO:0005886">
    <property type="term" value="C:plasma membrane"/>
    <property type="evidence" value="ECO:0007669"/>
    <property type="project" value="TreeGrafter"/>
</dbReference>
<dbReference type="InterPro" id="IPR011641">
    <property type="entry name" value="Tyr-kin_ephrin_A/B_rcpt-like"/>
</dbReference>
<feature type="signal peptide" evidence="26">
    <location>
        <begin position="1"/>
        <end position="27"/>
    </location>
</feature>
<proteinExistence type="inferred from homology"/>
<keyword evidence="5" id="KW-0813">Transport</keyword>
<dbReference type="PROSITE" id="PS50853">
    <property type="entry name" value="FN3"/>
    <property type="match status" value="1"/>
</dbReference>
<dbReference type="GO" id="GO:0006909">
    <property type="term" value="P:phagocytosis"/>
    <property type="evidence" value="ECO:0007669"/>
    <property type="project" value="TreeGrafter"/>
</dbReference>
<keyword evidence="15" id="KW-0342">GTP-binding</keyword>
<evidence type="ECO:0000256" key="11">
    <source>
        <dbReference type="ARBA" id="ARBA00022777"/>
    </source>
</evidence>
<feature type="region of interest" description="Disordered" evidence="24">
    <location>
        <begin position="1044"/>
        <end position="1070"/>
    </location>
</feature>
<dbReference type="GO" id="GO:0051897">
    <property type="term" value="P:positive regulation of phosphatidylinositol 3-kinase/protein kinase B signal transduction"/>
    <property type="evidence" value="ECO:0007669"/>
    <property type="project" value="TreeGrafter"/>
</dbReference>
<evidence type="ECO:0000256" key="1">
    <source>
        <dbReference type="ARBA" id="ARBA00004479"/>
    </source>
</evidence>
<dbReference type="Pfam" id="PF07714">
    <property type="entry name" value="PK_Tyr_Ser-Thr"/>
    <property type="match status" value="1"/>
</dbReference>
<evidence type="ECO:0000256" key="13">
    <source>
        <dbReference type="ARBA" id="ARBA00022927"/>
    </source>
</evidence>
<dbReference type="GO" id="GO:0043235">
    <property type="term" value="C:receptor complex"/>
    <property type="evidence" value="ECO:0007669"/>
    <property type="project" value="TreeGrafter"/>
</dbReference>
<evidence type="ECO:0000256" key="4">
    <source>
        <dbReference type="ARBA" id="ARBA00011902"/>
    </source>
</evidence>
<dbReference type="GO" id="GO:0004714">
    <property type="term" value="F:transmembrane receptor protein tyrosine kinase activity"/>
    <property type="evidence" value="ECO:0007669"/>
    <property type="project" value="UniProtKB-EC"/>
</dbReference>
<evidence type="ECO:0000256" key="6">
    <source>
        <dbReference type="ARBA" id="ARBA00022553"/>
    </source>
</evidence>
<dbReference type="PANTHER" id="PTHR24416">
    <property type="entry name" value="TYROSINE-PROTEIN KINASE RECEPTOR"/>
    <property type="match status" value="1"/>
</dbReference>
<evidence type="ECO:0000256" key="10">
    <source>
        <dbReference type="ARBA" id="ARBA00022741"/>
    </source>
</evidence>
<evidence type="ECO:0000256" key="14">
    <source>
        <dbReference type="ARBA" id="ARBA00022989"/>
    </source>
</evidence>
<evidence type="ECO:0000313" key="30">
    <source>
        <dbReference type="EMBL" id="KAG9346651.1"/>
    </source>
</evidence>
<evidence type="ECO:0000256" key="17">
    <source>
        <dbReference type="ARBA" id="ARBA00023137"/>
    </source>
</evidence>
<dbReference type="SUPFAM" id="SSF57184">
    <property type="entry name" value="Growth factor receptor domain"/>
    <property type="match status" value="1"/>
</dbReference>
<dbReference type="SMART" id="SM00173">
    <property type="entry name" value="RAS"/>
    <property type="match status" value="1"/>
</dbReference>
<dbReference type="GO" id="GO:0007169">
    <property type="term" value="P:cell surface receptor protein tyrosine kinase signaling pathway"/>
    <property type="evidence" value="ECO:0007669"/>
    <property type="project" value="TreeGrafter"/>
</dbReference>
<dbReference type="GO" id="GO:0001779">
    <property type="term" value="P:natural killer cell differentiation"/>
    <property type="evidence" value="ECO:0007669"/>
    <property type="project" value="TreeGrafter"/>
</dbReference>
<dbReference type="PROSITE" id="PS51420">
    <property type="entry name" value="RHO"/>
    <property type="match status" value="1"/>
</dbReference>
<sequence length="1070" mass="119918">MKMASWSGCKAVLSQWLWLWLFLYVTCEQTLPEEEELFSSVKQKLEWKSYPDKAWNEVRMKLGSVTPNPVYQACSSKNGKKTLWSNWIQRKDSQLLFMDLTFTQEMEAQLSPLLIFLLESDAPLKRFTFEDEAPVLSLRAPDPFHREAKVPEEIEHNLNFSQSLHLGEGFKKGFYLGFSYSGPCLFIASFRLYFKNCPSLVESRASFVKVAGGSGIVNGVCVENSVEVKEPQRECHTDGLWGRLQGQCDCKPGYQEIGESCVVCRAGTYKPMYGNGECIPCPGNSKADGEGAVECECMLGYHRLPDDPSKVGCTGPPSAPQHVRVHSLHDSLLKLHWDPPLDHSGWEEVWYTVQCLERKEDSGSKWEVCGDDVHFYPNHHRLNDTAVNITGIDPYSDYQLLVAAANTISTEQNITAAAGSVTIMRTKIIQIANPTAAPIREEGHSPWILWIGVGSGLLLVTLVIAVVCLKRRNYIKLGQDQELALLPMQTAITYRRPEQQELAPAPQPVNIQLLEGLNGRLQVTLKEMLVDRSALTLGKALGAGEFGTVYEGIFSPQEGNNIRVAVKTMKVGIHSQEDLESFLKEAEIMKNFDHDNVVKLLGVALEEAQGQNSSIPVPMVLMPFMKHGDLRRFLIATRYGDVPMFVPYQSLLRFMIDIAAGMEYLSYQSFIHRDLAARNCMLDDDLRVRVADFGLSKKIYSSNYYRQAGTGLMPVKWMAIESLSESIYSTKSDVWSFGVTMWEIMSRGRTPYPGVHNHEILDMLESGCRLKQLECDCKLYEVMLSCWNSDPKQRPDFGELGAKLKTLLSELPPMEASQEAHYINQGLEVADQRTAEGVDPETEVEATGNLYLPNPTALKPPMDEDEDGYLQFINDYLFKLLLIGDSGVGKSCLLLRFADDTYTESYISTIGVDFKIRTIELDGKTIKLQIWDTAGQERFRTITSSYYRGAHGIIVVYDVTDQESYNNVKQWLQEIDRYASENVNKLLVGNKCDLTTKKVVDYTTAKEFADSLAIPFLETSAKNATNVEQAFMTMAAEIKKRMGPGATAGGDKPNLKFDSTPVRQSGGGCC</sequence>
<dbReference type="SMART" id="SM00219">
    <property type="entry name" value="TyrKc"/>
    <property type="match status" value="1"/>
</dbReference>
<name>A0A8T2P5V2_9TELE</name>
<organism evidence="30 31">
    <name type="scientific">Albula glossodonta</name>
    <name type="common">roundjaw bonefish</name>
    <dbReference type="NCBI Taxonomy" id="121402"/>
    <lineage>
        <taxon>Eukaryota</taxon>
        <taxon>Metazoa</taxon>
        <taxon>Chordata</taxon>
        <taxon>Craniata</taxon>
        <taxon>Vertebrata</taxon>
        <taxon>Euteleostomi</taxon>
        <taxon>Actinopterygii</taxon>
        <taxon>Neopterygii</taxon>
        <taxon>Teleostei</taxon>
        <taxon>Albuliformes</taxon>
        <taxon>Albulidae</taxon>
        <taxon>Albula</taxon>
    </lineage>
</organism>
<evidence type="ECO:0000259" key="27">
    <source>
        <dbReference type="PROSITE" id="PS50011"/>
    </source>
</evidence>
<keyword evidence="12 23" id="KW-0067">ATP-binding</keyword>
<dbReference type="NCBIfam" id="TIGR00231">
    <property type="entry name" value="small_GTP"/>
    <property type="match status" value="1"/>
</dbReference>
<keyword evidence="10 23" id="KW-0547">Nucleotide-binding</keyword>
<dbReference type="Gene3D" id="2.60.40.10">
    <property type="entry name" value="Immunoglobulins"/>
    <property type="match status" value="1"/>
</dbReference>
<keyword evidence="8 25" id="KW-0812">Transmembrane</keyword>
<comment type="similarity">
    <text evidence="3">Belongs to the protein kinase superfamily. TKL Ser/Thr protein kinase family. ROCO subfamily.</text>
</comment>
<dbReference type="InterPro" id="IPR000719">
    <property type="entry name" value="Prot_kinase_dom"/>
</dbReference>
<dbReference type="GO" id="GO:0003924">
    <property type="term" value="F:GTPase activity"/>
    <property type="evidence" value="ECO:0007669"/>
    <property type="project" value="InterPro"/>
</dbReference>
<keyword evidence="19" id="KW-0325">Glycoprotein</keyword>
<gene>
    <name evidence="30" type="ORF">JZ751_006962</name>
</gene>
<evidence type="ECO:0000256" key="19">
    <source>
        <dbReference type="ARBA" id="ARBA00023180"/>
    </source>
</evidence>
<keyword evidence="17" id="KW-0829">Tyrosine-protein kinase</keyword>
<dbReference type="GO" id="GO:0015031">
    <property type="term" value="P:protein transport"/>
    <property type="evidence" value="ECO:0007669"/>
    <property type="project" value="UniProtKB-KW"/>
</dbReference>
<dbReference type="Gene3D" id="1.10.510.10">
    <property type="entry name" value="Transferase(Phosphotransferase) domain 1"/>
    <property type="match status" value="1"/>
</dbReference>
<dbReference type="InterPro" id="IPR050122">
    <property type="entry name" value="RTK"/>
</dbReference>
<keyword evidence="20" id="KW-0449">Lipoprotein</keyword>
<dbReference type="InterPro" id="IPR011009">
    <property type="entry name" value="Kinase-like_dom_sf"/>
</dbReference>
<evidence type="ECO:0000256" key="5">
    <source>
        <dbReference type="ARBA" id="ARBA00022448"/>
    </source>
</evidence>
<dbReference type="FunFam" id="1.10.510.10:FF:000089">
    <property type="entry name" value="Tyrosine-protein kinase receptor TYRO3"/>
    <property type="match status" value="1"/>
</dbReference>
<dbReference type="InterPro" id="IPR001090">
    <property type="entry name" value="Ephrin_rcpt_lig-bd_dom"/>
</dbReference>
<dbReference type="PROSITE" id="PS51417">
    <property type="entry name" value="ARF"/>
    <property type="match status" value="1"/>
</dbReference>
<dbReference type="SMART" id="SM00175">
    <property type="entry name" value="RAB"/>
    <property type="match status" value="1"/>
</dbReference>
<evidence type="ECO:0000256" key="25">
    <source>
        <dbReference type="SAM" id="Phobius"/>
    </source>
</evidence>
<evidence type="ECO:0000256" key="8">
    <source>
        <dbReference type="ARBA" id="ARBA00022692"/>
    </source>
</evidence>
<feature type="domain" description="Fibronectin type-III" evidence="28">
    <location>
        <begin position="319"/>
        <end position="426"/>
    </location>
</feature>
<keyword evidence="6" id="KW-0597">Phosphoprotein</keyword>
<evidence type="ECO:0000256" key="26">
    <source>
        <dbReference type="SAM" id="SignalP"/>
    </source>
</evidence>
<dbReference type="SMART" id="SM01411">
    <property type="entry name" value="Ephrin_rec_like"/>
    <property type="match status" value="1"/>
</dbReference>
<dbReference type="Gene3D" id="3.40.50.300">
    <property type="entry name" value="P-loop containing nucleotide triphosphate hydrolases"/>
    <property type="match status" value="1"/>
</dbReference>
<dbReference type="GO" id="GO:0030168">
    <property type="term" value="P:platelet activation"/>
    <property type="evidence" value="ECO:0007669"/>
    <property type="project" value="TreeGrafter"/>
</dbReference>
<dbReference type="PROSITE" id="PS00107">
    <property type="entry name" value="PROTEIN_KINASE_ATP"/>
    <property type="match status" value="1"/>
</dbReference>
<dbReference type="InterPro" id="IPR005225">
    <property type="entry name" value="Small_GTP-bd"/>
</dbReference>
<comment type="catalytic activity">
    <reaction evidence="22">
        <text>L-tyrosyl-[protein] + ATP = O-phospho-L-tyrosyl-[protein] + ADP + H(+)</text>
        <dbReference type="Rhea" id="RHEA:10596"/>
        <dbReference type="Rhea" id="RHEA-COMP:10136"/>
        <dbReference type="Rhea" id="RHEA-COMP:20101"/>
        <dbReference type="ChEBI" id="CHEBI:15378"/>
        <dbReference type="ChEBI" id="CHEBI:30616"/>
        <dbReference type="ChEBI" id="CHEBI:46858"/>
        <dbReference type="ChEBI" id="CHEBI:61978"/>
        <dbReference type="ChEBI" id="CHEBI:456216"/>
        <dbReference type="EC" id="2.7.10.1"/>
    </reaction>
</comment>
<dbReference type="GO" id="GO:0016477">
    <property type="term" value="P:cell migration"/>
    <property type="evidence" value="ECO:0007669"/>
    <property type="project" value="TreeGrafter"/>
</dbReference>
<evidence type="ECO:0000256" key="15">
    <source>
        <dbReference type="ARBA" id="ARBA00023134"/>
    </source>
</evidence>
<dbReference type="GO" id="GO:0005524">
    <property type="term" value="F:ATP binding"/>
    <property type="evidence" value="ECO:0007669"/>
    <property type="project" value="UniProtKB-UniRule"/>
</dbReference>
<keyword evidence="16 25" id="KW-0472">Membrane</keyword>
<evidence type="ECO:0000256" key="2">
    <source>
        <dbReference type="ARBA" id="ARBA00006270"/>
    </source>
</evidence>
<dbReference type="SMART" id="SM00615">
    <property type="entry name" value="EPH_lbd"/>
    <property type="match status" value="1"/>
</dbReference>
<dbReference type="FunFam" id="3.40.50.300:FF:000069">
    <property type="entry name" value="Ras GTP-binding protein YPT1"/>
    <property type="match status" value="1"/>
</dbReference>
<dbReference type="Proteomes" id="UP000824540">
    <property type="component" value="Unassembled WGS sequence"/>
</dbReference>
<comment type="subcellular location">
    <subcellularLocation>
        <location evidence="1">Membrane</location>
        <topology evidence="1">Single-pass type I membrane protein</topology>
    </subcellularLocation>
</comment>
<keyword evidence="14 25" id="KW-1133">Transmembrane helix</keyword>
<comment type="similarity">
    <text evidence="2">Belongs to the small GTPase superfamily. Rab family.</text>
</comment>
<dbReference type="EC" id="2.7.10.1" evidence="4"/>
<dbReference type="PROSITE" id="PS00109">
    <property type="entry name" value="PROTEIN_KINASE_TYR"/>
    <property type="match status" value="1"/>
</dbReference>
<evidence type="ECO:0000256" key="16">
    <source>
        <dbReference type="ARBA" id="ARBA00023136"/>
    </source>
</evidence>
<dbReference type="Gene3D" id="3.30.200.20">
    <property type="entry name" value="Phosphorylase Kinase, domain 1"/>
    <property type="match status" value="1"/>
</dbReference>
<dbReference type="InterPro" id="IPR017441">
    <property type="entry name" value="Protein_kinase_ATP_BS"/>
</dbReference>
<dbReference type="PROSITE" id="PS51419">
    <property type="entry name" value="RAB"/>
    <property type="match status" value="1"/>
</dbReference>
<keyword evidence="13" id="KW-0653">Protein transport</keyword>
<dbReference type="Gene3D" id="2.60.120.260">
    <property type="entry name" value="Galactose-binding domain-like"/>
    <property type="match status" value="1"/>
</dbReference>
<keyword evidence="9" id="KW-0677">Repeat</keyword>
<dbReference type="Pfam" id="PF01404">
    <property type="entry name" value="Ephrin_lbd"/>
    <property type="match status" value="1"/>
</dbReference>
<dbReference type="GO" id="GO:0007399">
    <property type="term" value="P:nervous system development"/>
    <property type="evidence" value="ECO:0007669"/>
    <property type="project" value="TreeGrafter"/>
</dbReference>
<dbReference type="Pfam" id="PF00071">
    <property type="entry name" value="Ras"/>
    <property type="match status" value="1"/>
</dbReference>
<reference evidence="30" key="1">
    <citation type="thesis" date="2021" institute="BYU ScholarsArchive" country="Provo, UT, USA">
        <title>Applications of and Algorithms for Genome Assembly and Genomic Analyses with an Emphasis on Marine Teleosts.</title>
        <authorList>
            <person name="Pickett B.D."/>
        </authorList>
    </citation>
    <scope>NUCLEOTIDE SEQUENCE</scope>
    <source>
        <strain evidence="30">HI-2016</strain>
    </source>
</reference>
<dbReference type="PROSITE" id="PS51550">
    <property type="entry name" value="EPH_LBD"/>
    <property type="match status" value="1"/>
</dbReference>
<keyword evidence="18" id="KW-0675">Receptor</keyword>
<feature type="binding site" evidence="23">
    <location>
        <position position="567"/>
    </location>
    <ligand>
        <name>ATP</name>
        <dbReference type="ChEBI" id="CHEBI:30616"/>
    </ligand>
</feature>
<evidence type="ECO:0000256" key="20">
    <source>
        <dbReference type="ARBA" id="ARBA00023288"/>
    </source>
</evidence>
<accession>A0A8T2P5V2</accession>
<protein>
    <recommendedName>
        <fullName evidence="4">receptor protein-tyrosine kinase</fullName>
        <ecNumber evidence="4">2.7.10.1</ecNumber>
    </recommendedName>
</protein>
<dbReference type="PRINTS" id="PR00109">
    <property type="entry name" value="TYRKINASE"/>
</dbReference>
<dbReference type="InterPro" id="IPR013783">
    <property type="entry name" value="Ig-like_fold"/>
</dbReference>
<dbReference type="Gene3D" id="2.60.40.1770">
    <property type="entry name" value="ephrin a2 ectodomain"/>
    <property type="match status" value="1"/>
</dbReference>
<dbReference type="GO" id="GO:0005525">
    <property type="term" value="F:GTP binding"/>
    <property type="evidence" value="ECO:0007669"/>
    <property type="project" value="UniProtKB-KW"/>
</dbReference>
<evidence type="ECO:0000256" key="21">
    <source>
        <dbReference type="ARBA" id="ARBA00023289"/>
    </source>
</evidence>
<dbReference type="SUPFAM" id="SSF49265">
    <property type="entry name" value="Fibronectin type III"/>
    <property type="match status" value="1"/>
</dbReference>
<feature type="chain" id="PRO_5035805107" description="receptor protein-tyrosine kinase" evidence="26">
    <location>
        <begin position="28"/>
        <end position="1070"/>
    </location>
</feature>
<dbReference type="InterPro" id="IPR003961">
    <property type="entry name" value="FN3_dom"/>
</dbReference>
<dbReference type="SMART" id="SM00176">
    <property type="entry name" value="RAN"/>
    <property type="match status" value="1"/>
</dbReference>
<dbReference type="PRINTS" id="PR00449">
    <property type="entry name" value="RASTRNSFRMNG"/>
</dbReference>
<dbReference type="CDD" id="cd00055">
    <property type="entry name" value="EGF_Lam"/>
    <property type="match status" value="1"/>
</dbReference>
<evidence type="ECO:0000256" key="7">
    <source>
        <dbReference type="ARBA" id="ARBA00022679"/>
    </source>
</evidence>
<dbReference type="OrthoDB" id="98077at2759"/>
<dbReference type="SUPFAM" id="SSF52540">
    <property type="entry name" value="P-loop containing nucleoside triphosphate hydrolases"/>
    <property type="match status" value="1"/>
</dbReference>
<dbReference type="Pfam" id="PF25599">
    <property type="entry name" value="Ephrin_CRD"/>
    <property type="match status" value="1"/>
</dbReference>
<evidence type="ECO:0000256" key="24">
    <source>
        <dbReference type="SAM" id="MobiDB-lite"/>
    </source>
</evidence>
<dbReference type="Pfam" id="PF07699">
    <property type="entry name" value="Ephrin_rec_like"/>
    <property type="match status" value="1"/>
</dbReference>
<evidence type="ECO:0000259" key="28">
    <source>
        <dbReference type="PROSITE" id="PS50853"/>
    </source>
</evidence>
<keyword evidence="31" id="KW-1185">Reference proteome</keyword>
<dbReference type="Gene3D" id="2.10.50.10">
    <property type="entry name" value="Tumor Necrosis Factor Receptor, subunit A, domain 2"/>
    <property type="match status" value="1"/>
</dbReference>
<evidence type="ECO:0000256" key="12">
    <source>
        <dbReference type="ARBA" id="ARBA00022840"/>
    </source>
</evidence>
<evidence type="ECO:0000259" key="29">
    <source>
        <dbReference type="PROSITE" id="PS51550"/>
    </source>
</evidence>
<evidence type="ECO:0000256" key="9">
    <source>
        <dbReference type="ARBA" id="ARBA00022737"/>
    </source>
</evidence>
<keyword evidence="26" id="KW-0732">Signal</keyword>
<dbReference type="InterPro" id="IPR002049">
    <property type="entry name" value="LE_dom"/>
</dbReference>
<dbReference type="InterPro" id="IPR009030">
    <property type="entry name" value="Growth_fac_rcpt_cys_sf"/>
</dbReference>
<dbReference type="InterPro" id="IPR036116">
    <property type="entry name" value="FN3_sf"/>
</dbReference>
<feature type="transmembrane region" description="Helical" evidence="25">
    <location>
        <begin position="447"/>
        <end position="469"/>
    </location>
</feature>
<dbReference type="SUPFAM" id="SSF49785">
    <property type="entry name" value="Galactose-binding domain-like"/>
    <property type="match status" value="1"/>
</dbReference>
<dbReference type="PROSITE" id="PS50011">
    <property type="entry name" value="PROTEIN_KINASE_DOM"/>
    <property type="match status" value="1"/>
</dbReference>
<dbReference type="AlphaFoldDB" id="A0A8T2P5V2"/>
<dbReference type="SMART" id="SM00060">
    <property type="entry name" value="FN3"/>
    <property type="match status" value="1"/>
</dbReference>
<evidence type="ECO:0000256" key="23">
    <source>
        <dbReference type="PROSITE-ProRule" id="PRU10141"/>
    </source>
</evidence>
<dbReference type="InterPro" id="IPR001806">
    <property type="entry name" value="Small_GTPase"/>
</dbReference>
<dbReference type="CDD" id="cd01869">
    <property type="entry name" value="Rab1_Ypt1"/>
    <property type="match status" value="1"/>
</dbReference>
<dbReference type="CDD" id="cd00063">
    <property type="entry name" value="FN3"/>
    <property type="match status" value="1"/>
</dbReference>
<dbReference type="InterPro" id="IPR057289">
    <property type="entry name" value="Rab1/Ypt1"/>
</dbReference>
<dbReference type="InterPro" id="IPR027417">
    <property type="entry name" value="P-loop_NTPase"/>
</dbReference>
<dbReference type="InterPro" id="IPR008266">
    <property type="entry name" value="Tyr_kinase_AS"/>
</dbReference>
<dbReference type="GO" id="GO:0043066">
    <property type="term" value="P:negative regulation of apoptotic process"/>
    <property type="evidence" value="ECO:0007669"/>
    <property type="project" value="TreeGrafter"/>
</dbReference>
<dbReference type="InterPro" id="IPR008979">
    <property type="entry name" value="Galactose-bd-like_sf"/>
</dbReference>
<keyword evidence="11" id="KW-0418">Kinase</keyword>
<dbReference type="PROSITE" id="PS51421">
    <property type="entry name" value="RAS"/>
    <property type="match status" value="1"/>
</dbReference>
<keyword evidence="21" id="KW-0636">Prenylation</keyword>